<dbReference type="InterPro" id="IPR003594">
    <property type="entry name" value="HATPase_dom"/>
</dbReference>
<dbReference type="SMART" id="SM00342">
    <property type="entry name" value="HTH_ARAC"/>
    <property type="match status" value="1"/>
</dbReference>
<keyword evidence="3 7" id="KW-0597">Phosphoprotein</keyword>
<dbReference type="Pfam" id="PF07495">
    <property type="entry name" value="Y_Y_Y"/>
    <property type="match status" value="1"/>
</dbReference>
<dbReference type="CDD" id="cd17574">
    <property type="entry name" value="REC_OmpR"/>
    <property type="match status" value="1"/>
</dbReference>
<dbReference type="PROSITE" id="PS01124">
    <property type="entry name" value="HTH_ARAC_FAMILY_2"/>
    <property type="match status" value="1"/>
</dbReference>
<dbReference type="SMART" id="SM00448">
    <property type="entry name" value="REC"/>
    <property type="match status" value="1"/>
</dbReference>
<dbReference type="SMART" id="SM00388">
    <property type="entry name" value="HisKA"/>
    <property type="match status" value="1"/>
</dbReference>
<keyword evidence="8" id="KW-1133">Transmembrane helix</keyword>
<evidence type="ECO:0000259" key="11">
    <source>
        <dbReference type="PROSITE" id="PS50110"/>
    </source>
</evidence>
<dbReference type="EC" id="2.7.13.3" evidence="2"/>
<keyword evidence="5" id="KW-0238">DNA-binding</keyword>
<dbReference type="InterPro" id="IPR018062">
    <property type="entry name" value="HTH_AraC-typ_CS"/>
</dbReference>
<dbReference type="GO" id="GO:0003700">
    <property type="term" value="F:DNA-binding transcription factor activity"/>
    <property type="evidence" value="ECO:0007669"/>
    <property type="project" value="InterPro"/>
</dbReference>
<dbReference type="InterPro" id="IPR011123">
    <property type="entry name" value="Y_Y_Y"/>
</dbReference>
<dbReference type="InterPro" id="IPR018060">
    <property type="entry name" value="HTH_AraC"/>
</dbReference>
<keyword evidence="13" id="KW-1185">Reference proteome</keyword>
<evidence type="ECO:0000256" key="4">
    <source>
        <dbReference type="ARBA" id="ARBA00023015"/>
    </source>
</evidence>
<comment type="catalytic activity">
    <reaction evidence="1">
        <text>ATP + protein L-histidine = ADP + protein N-phospho-L-histidine.</text>
        <dbReference type="EC" id="2.7.13.3"/>
    </reaction>
</comment>
<dbReference type="InterPro" id="IPR004358">
    <property type="entry name" value="Sig_transdc_His_kin-like_C"/>
</dbReference>
<dbReference type="Gene3D" id="3.30.565.10">
    <property type="entry name" value="Histidine kinase-like ATPase, C-terminal domain"/>
    <property type="match status" value="1"/>
</dbReference>
<dbReference type="InterPro" id="IPR009057">
    <property type="entry name" value="Homeodomain-like_sf"/>
</dbReference>
<dbReference type="Pfam" id="PF07494">
    <property type="entry name" value="Reg_prop"/>
    <property type="match status" value="1"/>
</dbReference>
<evidence type="ECO:0000256" key="3">
    <source>
        <dbReference type="ARBA" id="ARBA00022553"/>
    </source>
</evidence>
<dbReference type="PROSITE" id="PS00041">
    <property type="entry name" value="HTH_ARAC_FAMILY_1"/>
    <property type="match status" value="1"/>
</dbReference>
<dbReference type="Gene3D" id="2.130.10.10">
    <property type="entry name" value="YVTN repeat-like/Quinoprotein amine dehydrogenase"/>
    <property type="match status" value="2"/>
</dbReference>
<evidence type="ECO:0000259" key="10">
    <source>
        <dbReference type="PROSITE" id="PS50109"/>
    </source>
</evidence>
<feature type="transmembrane region" description="Helical" evidence="8">
    <location>
        <begin position="816"/>
        <end position="834"/>
    </location>
</feature>
<feature type="modified residue" description="4-aspartylphosphate" evidence="7">
    <location>
        <position position="1185"/>
    </location>
</feature>
<dbReference type="InterPro" id="IPR001789">
    <property type="entry name" value="Sig_transdc_resp-reg_receiver"/>
</dbReference>
<dbReference type="CDD" id="cd16922">
    <property type="entry name" value="HATPase_EvgS-ArcB-TorS-like"/>
    <property type="match status" value="1"/>
</dbReference>
<dbReference type="InterPro" id="IPR036890">
    <property type="entry name" value="HATPase_C_sf"/>
</dbReference>
<dbReference type="SMART" id="SM00387">
    <property type="entry name" value="HATPase_c"/>
    <property type="match status" value="1"/>
</dbReference>
<dbReference type="SUPFAM" id="SSF47384">
    <property type="entry name" value="Homodimeric domain of signal transducing histidine kinase"/>
    <property type="match status" value="1"/>
</dbReference>
<dbReference type="PANTHER" id="PTHR43547:SF2">
    <property type="entry name" value="HYBRID SIGNAL TRANSDUCTION HISTIDINE KINASE C"/>
    <property type="match status" value="1"/>
</dbReference>
<evidence type="ECO:0000256" key="1">
    <source>
        <dbReference type="ARBA" id="ARBA00000085"/>
    </source>
</evidence>
<dbReference type="Gene3D" id="1.10.10.60">
    <property type="entry name" value="Homeodomain-like"/>
    <property type="match status" value="1"/>
</dbReference>
<dbReference type="FunFam" id="2.60.40.10:FF:000791">
    <property type="entry name" value="Two-component system sensor histidine kinase/response regulator"/>
    <property type="match status" value="1"/>
</dbReference>
<feature type="transmembrane region" description="Helical" evidence="8">
    <location>
        <begin position="53"/>
        <end position="72"/>
    </location>
</feature>
<evidence type="ECO:0000313" key="13">
    <source>
        <dbReference type="Proteomes" id="UP000653797"/>
    </source>
</evidence>
<accession>A0A927B8N1</accession>
<dbReference type="PROSITE" id="PS50109">
    <property type="entry name" value="HIS_KIN"/>
    <property type="match status" value="1"/>
</dbReference>
<dbReference type="Pfam" id="PF12833">
    <property type="entry name" value="HTH_18"/>
    <property type="match status" value="1"/>
</dbReference>
<dbReference type="PROSITE" id="PS50110">
    <property type="entry name" value="RESPONSE_REGULATORY"/>
    <property type="match status" value="1"/>
</dbReference>
<feature type="domain" description="Response regulatory" evidence="11">
    <location>
        <begin position="1137"/>
        <end position="1252"/>
    </location>
</feature>
<evidence type="ECO:0000256" key="7">
    <source>
        <dbReference type="PROSITE-ProRule" id="PRU00169"/>
    </source>
</evidence>
<gene>
    <name evidence="12" type="ORF">IC230_30430</name>
</gene>
<dbReference type="InterPro" id="IPR003661">
    <property type="entry name" value="HisK_dim/P_dom"/>
</dbReference>
<dbReference type="GO" id="GO:0000155">
    <property type="term" value="F:phosphorelay sensor kinase activity"/>
    <property type="evidence" value="ECO:0007669"/>
    <property type="project" value="InterPro"/>
</dbReference>
<keyword evidence="8" id="KW-0472">Membrane</keyword>
<dbReference type="InterPro" id="IPR036097">
    <property type="entry name" value="HisK_dim/P_sf"/>
</dbReference>
<dbReference type="PRINTS" id="PR00344">
    <property type="entry name" value="BCTRLSENSOR"/>
</dbReference>
<dbReference type="InterPro" id="IPR011006">
    <property type="entry name" value="CheY-like_superfamily"/>
</dbReference>
<evidence type="ECO:0000256" key="8">
    <source>
        <dbReference type="SAM" id="Phobius"/>
    </source>
</evidence>
<dbReference type="SUPFAM" id="SSF52172">
    <property type="entry name" value="CheY-like"/>
    <property type="match status" value="1"/>
</dbReference>
<dbReference type="Gene3D" id="1.10.287.130">
    <property type="match status" value="1"/>
</dbReference>
<evidence type="ECO:0000259" key="9">
    <source>
        <dbReference type="PROSITE" id="PS01124"/>
    </source>
</evidence>
<dbReference type="Pfam" id="PF02518">
    <property type="entry name" value="HATPase_c"/>
    <property type="match status" value="1"/>
</dbReference>
<reference evidence="12" key="1">
    <citation type="submission" date="2020-09" db="EMBL/GenBank/DDBJ databases">
        <authorList>
            <person name="Kim M.K."/>
        </authorList>
    </citation>
    <scope>NUCLEOTIDE SEQUENCE</scope>
    <source>
        <strain evidence="12">BT704</strain>
    </source>
</reference>
<dbReference type="Proteomes" id="UP000653797">
    <property type="component" value="Unassembled WGS sequence"/>
</dbReference>
<dbReference type="SUPFAM" id="SSF46689">
    <property type="entry name" value="Homeodomain-like"/>
    <property type="match status" value="1"/>
</dbReference>
<dbReference type="SUPFAM" id="SSF55874">
    <property type="entry name" value="ATPase domain of HSP90 chaperone/DNA topoisomerase II/histidine kinase"/>
    <property type="match status" value="1"/>
</dbReference>
<dbReference type="EMBL" id="JACXAA010000019">
    <property type="protein sequence ID" value="MBD2757231.1"/>
    <property type="molecule type" value="Genomic_DNA"/>
</dbReference>
<evidence type="ECO:0000256" key="2">
    <source>
        <dbReference type="ARBA" id="ARBA00012438"/>
    </source>
</evidence>
<dbReference type="GO" id="GO:0043565">
    <property type="term" value="F:sequence-specific DNA binding"/>
    <property type="evidence" value="ECO:0007669"/>
    <property type="project" value="InterPro"/>
</dbReference>
<name>A0A927B8N1_9BACT</name>
<dbReference type="Gene3D" id="3.40.50.2300">
    <property type="match status" value="1"/>
</dbReference>
<dbReference type="PANTHER" id="PTHR43547">
    <property type="entry name" value="TWO-COMPONENT HISTIDINE KINASE"/>
    <property type="match status" value="1"/>
</dbReference>
<dbReference type="InterPro" id="IPR005467">
    <property type="entry name" value="His_kinase_dom"/>
</dbReference>
<evidence type="ECO:0000256" key="6">
    <source>
        <dbReference type="ARBA" id="ARBA00023163"/>
    </source>
</evidence>
<keyword evidence="8" id="KW-0812">Transmembrane</keyword>
<dbReference type="Pfam" id="PF00512">
    <property type="entry name" value="HisKA"/>
    <property type="match status" value="1"/>
</dbReference>
<keyword evidence="4" id="KW-0805">Transcription regulation</keyword>
<protein>
    <recommendedName>
        <fullName evidence="2">histidine kinase</fullName>
        <ecNumber evidence="2">2.7.13.3</ecNumber>
    </recommendedName>
</protein>
<dbReference type="SUPFAM" id="SSF63829">
    <property type="entry name" value="Calcium-dependent phosphotriesterase"/>
    <property type="match status" value="2"/>
</dbReference>
<dbReference type="Pfam" id="PF00072">
    <property type="entry name" value="Response_reg"/>
    <property type="match status" value="1"/>
</dbReference>
<sequence>MPFHTTHTYKLSLIINYSAWNQIRQVRLIRTIHHVLREWLVLNQWQRAALGRVNVLLFLFWGLLFPMAFAQFSSQSSLRLTTTNGLPHNSVMGVEQDRAGFIWIATNDGLGRYDGRAMKVFQHRSEDSLSLANNSITELLPAADGTFVVNTESGTVQQFDPVTERFTSLLDRRFLDRNKAFINQIQLSADGTHIWGLLPNVRLIDYDIHRKTLNVYKVPALTGKSGLQNFILTSTGHIYGETLTGLFQFNTHTGRKRIIPFPFAKPPGRYWPINYHRVTQGPDGEIAVFGYQCVALYNPILDSFRTIPIPAVLHQNDIWYQLKTLADNRLYVGYADQLYRLDAQDRFTRIPKPSSTTKQATPWLLDRSGILWVGDGLAGLNRIDLHGLPFGFAPKRKSFCEDLLEQDLGVSLPDNYVVWDIYHWPRYSLSPTIRGYLIDPNHVYQHIPGRSSLTELTALVNRRNGDNLCLKVSRQGRIWLYSNNGGLVESDSSGTSNQLLPHSQLPLIDIYPGHDAADIQPMGQSVWVGSQYGLGLFRYNILRKRFDKILMTNRADRQANPSRSLPVNPINCLSADPTDSTVLWIGTQGAGIHRLDTRTLTFRRLSDSEGFPNGTIVSLETDNQGMLWCGTNRGLVRLNPRTLTWRHFTSVDGLAENSFLQTSSAHLPDGRLVFGTPNGRIIFNPAAIRETSYEPPLVLTSLLINNQLVDANQSGSPLSAPINTLSELVLDDTQNFLTIGFAGLDYGKAEKLNYRYKLVGVDANWVTVGQQNTANYTQLAPGRYVFSVNSTTADGRWSNHVKQLSIIIKPPFWATWWAYLAYALAFGGLVLGFIQFRTRQIRQQQEIRLKQQEAEQLRAVDEVKTRFFSNITHEFRTPLTLILTPTEKLLRESKHDALTNQLHSSIHHNAGKLLRLINQLLDLSKLEGNSMPIALVRGDAVALIERLVETFYPIAASRDITLQTNGLVGTRYEGPWLFDADKWEKIITNLLANALKFTPAGGQVSLTLELPIINQLTVHLADTGVGISAQHIPHIFDRFYQVDTSQTRAFEGTGIGLSLVHELTELLGGRITVQSRTEAPTGTTFTLTLPLRPVTDWVDAPDLVLPDIDATALRATPSGLVPTHQQPSPRVAQDAPLVLVVEDNEELRTFVAGELANRYRVLTAADGEEGWALCQQELPDMMVTDVMMPRLDGYQLTQRIKSTLATNHMGVIILTAKAAQESRIMGLEQGADDYLTKPFHVDELFLRVENMLTRQANLRAHLYRQLATPSVKNEEPMIDAFISELHQVIEARLDDTKFGVEDLAQAVDMSRRTLHRKLTTTTNMSPNDFIRHYRLQRATQLLRTGQSIAEIAYRVGFESPSYFSAMFKQTYNQTPSEFLSR</sequence>
<comment type="caution">
    <text evidence="12">The sequence shown here is derived from an EMBL/GenBank/DDBJ whole genome shotgun (WGS) entry which is preliminary data.</text>
</comment>
<feature type="domain" description="HTH araC/xylS-type" evidence="9">
    <location>
        <begin position="1283"/>
        <end position="1381"/>
    </location>
</feature>
<proteinExistence type="predicted"/>
<evidence type="ECO:0000313" key="12">
    <source>
        <dbReference type="EMBL" id="MBD2757231.1"/>
    </source>
</evidence>
<dbReference type="CDD" id="cd00082">
    <property type="entry name" value="HisKA"/>
    <property type="match status" value="1"/>
</dbReference>
<dbReference type="RefSeq" id="WP_191042854.1">
    <property type="nucleotide sequence ID" value="NZ_JACXAA010000019.1"/>
</dbReference>
<feature type="domain" description="Histidine kinase" evidence="10">
    <location>
        <begin position="870"/>
        <end position="1093"/>
    </location>
</feature>
<evidence type="ECO:0000256" key="5">
    <source>
        <dbReference type="ARBA" id="ARBA00023125"/>
    </source>
</evidence>
<dbReference type="Gene3D" id="2.60.40.10">
    <property type="entry name" value="Immunoglobulins"/>
    <property type="match status" value="1"/>
</dbReference>
<dbReference type="InterPro" id="IPR011110">
    <property type="entry name" value="Reg_prop"/>
</dbReference>
<dbReference type="InterPro" id="IPR015943">
    <property type="entry name" value="WD40/YVTN_repeat-like_dom_sf"/>
</dbReference>
<dbReference type="InterPro" id="IPR013783">
    <property type="entry name" value="Ig-like_fold"/>
</dbReference>
<organism evidence="12 13">
    <name type="scientific">Spirosoma validum</name>
    <dbReference type="NCBI Taxonomy" id="2771355"/>
    <lineage>
        <taxon>Bacteria</taxon>
        <taxon>Pseudomonadati</taxon>
        <taxon>Bacteroidota</taxon>
        <taxon>Cytophagia</taxon>
        <taxon>Cytophagales</taxon>
        <taxon>Cytophagaceae</taxon>
        <taxon>Spirosoma</taxon>
    </lineage>
</organism>
<keyword evidence="6" id="KW-0804">Transcription</keyword>